<keyword evidence="1" id="KW-0732">Signal</keyword>
<dbReference type="OrthoDB" id="3685327at2759"/>
<protein>
    <submittedName>
        <fullName evidence="2">Uncharacterized protein</fullName>
    </submittedName>
</protein>
<evidence type="ECO:0000256" key="1">
    <source>
        <dbReference type="SAM" id="SignalP"/>
    </source>
</evidence>
<reference evidence="2" key="1">
    <citation type="submission" date="2020-11" db="EMBL/GenBank/DDBJ databases">
        <authorList>
            <consortium name="DOE Joint Genome Institute"/>
            <person name="Ahrendt S."/>
            <person name="Riley R."/>
            <person name="Andreopoulos W."/>
            <person name="Labutti K."/>
            <person name="Pangilinan J."/>
            <person name="Ruiz-Duenas F.J."/>
            <person name="Barrasa J.M."/>
            <person name="Sanchez-Garcia M."/>
            <person name="Camarero S."/>
            <person name="Miyauchi S."/>
            <person name="Serrano A."/>
            <person name="Linde D."/>
            <person name="Babiker R."/>
            <person name="Drula E."/>
            <person name="Ayuso-Fernandez I."/>
            <person name="Pacheco R."/>
            <person name="Padilla G."/>
            <person name="Ferreira P."/>
            <person name="Barriuso J."/>
            <person name="Kellner H."/>
            <person name="Castanera R."/>
            <person name="Alfaro M."/>
            <person name="Ramirez L."/>
            <person name="Pisabarro A.G."/>
            <person name="Kuo A."/>
            <person name="Tritt A."/>
            <person name="Lipzen A."/>
            <person name="He G."/>
            <person name="Yan M."/>
            <person name="Ng V."/>
            <person name="Cullen D."/>
            <person name="Martin F."/>
            <person name="Rosso M.-N."/>
            <person name="Henrissat B."/>
            <person name="Hibbett D."/>
            <person name="Martinez A.T."/>
            <person name="Grigoriev I.V."/>
        </authorList>
    </citation>
    <scope>NUCLEOTIDE SEQUENCE</scope>
    <source>
        <strain evidence="2">MF-IS2</strain>
    </source>
</reference>
<dbReference type="EMBL" id="MU151270">
    <property type="protein sequence ID" value="KAF9445973.1"/>
    <property type="molecule type" value="Genomic_DNA"/>
</dbReference>
<gene>
    <name evidence="2" type="ORF">P691DRAFT_762014</name>
</gene>
<dbReference type="AlphaFoldDB" id="A0A9P6C241"/>
<accession>A0A9P6C241</accession>
<comment type="caution">
    <text evidence="2">The sequence shown here is derived from an EMBL/GenBank/DDBJ whole genome shotgun (WGS) entry which is preliminary data.</text>
</comment>
<organism evidence="2 3">
    <name type="scientific">Macrolepiota fuliginosa MF-IS2</name>
    <dbReference type="NCBI Taxonomy" id="1400762"/>
    <lineage>
        <taxon>Eukaryota</taxon>
        <taxon>Fungi</taxon>
        <taxon>Dikarya</taxon>
        <taxon>Basidiomycota</taxon>
        <taxon>Agaricomycotina</taxon>
        <taxon>Agaricomycetes</taxon>
        <taxon>Agaricomycetidae</taxon>
        <taxon>Agaricales</taxon>
        <taxon>Agaricineae</taxon>
        <taxon>Agaricaceae</taxon>
        <taxon>Macrolepiota</taxon>
    </lineage>
</organism>
<proteinExistence type="predicted"/>
<keyword evidence="3" id="KW-1185">Reference proteome</keyword>
<dbReference type="Proteomes" id="UP000807342">
    <property type="component" value="Unassembled WGS sequence"/>
</dbReference>
<evidence type="ECO:0000313" key="3">
    <source>
        <dbReference type="Proteomes" id="UP000807342"/>
    </source>
</evidence>
<feature type="signal peptide" evidence="1">
    <location>
        <begin position="1"/>
        <end position="21"/>
    </location>
</feature>
<evidence type="ECO:0000313" key="2">
    <source>
        <dbReference type="EMBL" id="KAF9445973.1"/>
    </source>
</evidence>
<feature type="chain" id="PRO_5040516876" evidence="1">
    <location>
        <begin position="22"/>
        <end position="241"/>
    </location>
</feature>
<name>A0A9P6C241_9AGAR</name>
<sequence>MKLTTFSFFLSFALGSTLISAIPLHESNSFADLAERDDSEFYERDVGSYSSELFDRDFGDTEVYERDLTALEADALFERDFDYDGGVYERDFDPDSLYERDVGHDMDLYERAGVPKPAGPGGRGSGGADIGNALAGLIIGLQNEPGERGDFVKKLLDTTGKAKPGFNVIAIHTKHSYKFEGVQGKDWGHEHAEFQRDAVPGSFGFEIYWFHKGWLNNEGDGGWLNWGYTGSPKREGNKLTY</sequence>